<sequence>MMAEPNIGLLLYLPYRELETRIFDAVRAAGYDDMTLAQSRVFQRIAVDGSRLTDLAERARVTKQTAGFLVDQLVKAGYVTRVVDPADARARLIRVSERGSAAARFAAEVLAEVEAEWTAHLGERTMTQLRHALVKLREITDADDRPVSGSAPRR</sequence>
<comment type="caution">
    <text evidence="2">The sequence shown here is derived from an EMBL/GenBank/DDBJ whole genome shotgun (WGS) entry which is preliminary data.</text>
</comment>
<name>A0ABW2S1U1_9NOCA</name>
<dbReference type="Gene3D" id="1.10.10.10">
    <property type="entry name" value="Winged helix-like DNA-binding domain superfamily/Winged helix DNA-binding domain"/>
    <property type="match status" value="1"/>
</dbReference>
<dbReference type="PROSITE" id="PS50995">
    <property type="entry name" value="HTH_MARR_2"/>
    <property type="match status" value="1"/>
</dbReference>
<dbReference type="EMBL" id="JBHTCS010000024">
    <property type="protein sequence ID" value="MFC7450076.1"/>
    <property type="molecule type" value="Genomic_DNA"/>
</dbReference>
<evidence type="ECO:0000259" key="1">
    <source>
        <dbReference type="PROSITE" id="PS50995"/>
    </source>
</evidence>
<dbReference type="InterPro" id="IPR036390">
    <property type="entry name" value="WH_DNA-bd_sf"/>
</dbReference>
<accession>A0ABW2S1U1</accession>
<keyword evidence="3" id="KW-1185">Reference proteome</keyword>
<dbReference type="InterPro" id="IPR036388">
    <property type="entry name" value="WH-like_DNA-bd_sf"/>
</dbReference>
<dbReference type="InterPro" id="IPR000835">
    <property type="entry name" value="HTH_MarR-typ"/>
</dbReference>
<gene>
    <name evidence="2" type="ORF">ACFQS9_19440</name>
</gene>
<dbReference type="InterPro" id="IPR039422">
    <property type="entry name" value="MarR/SlyA-like"/>
</dbReference>
<organism evidence="2 3">
    <name type="scientific">Rhodococcus daqingensis</name>
    <dbReference type="NCBI Taxonomy" id="2479363"/>
    <lineage>
        <taxon>Bacteria</taxon>
        <taxon>Bacillati</taxon>
        <taxon>Actinomycetota</taxon>
        <taxon>Actinomycetes</taxon>
        <taxon>Mycobacteriales</taxon>
        <taxon>Nocardiaceae</taxon>
        <taxon>Rhodococcus</taxon>
    </lineage>
</organism>
<feature type="domain" description="HTH marR-type" evidence="1">
    <location>
        <begin position="4"/>
        <end position="138"/>
    </location>
</feature>
<dbReference type="PANTHER" id="PTHR33164">
    <property type="entry name" value="TRANSCRIPTIONAL REGULATOR, MARR FAMILY"/>
    <property type="match status" value="1"/>
</dbReference>
<dbReference type="Pfam" id="PF12802">
    <property type="entry name" value="MarR_2"/>
    <property type="match status" value="1"/>
</dbReference>
<evidence type="ECO:0000313" key="2">
    <source>
        <dbReference type="EMBL" id="MFC7450076.1"/>
    </source>
</evidence>
<dbReference type="PANTHER" id="PTHR33164:SF99">
    <property type="entry name" value="MARR FAMILY REGULATORY PROTEIN"/>
    <property type="match status" value="1"/>
</dbReference>
<proteinExistence type="predicted"/>
<protein>
    <submittedName>
        <fullName evidence="2">MarR family winged helix-turn-helix transcriptional regulator</fullName>
    </submittedName>
</protein>
<dbReference type="SUPFAM" id="SSF46785">
    <property type="entry name" value="Winged helix' DNA-binding domain"/>
    <property type="match status" value="1"/>
</dbReference>
<dbReference type="SMART" id="SM00347">
    <property type="entry name" value="HTH_MARR"/>
    <property type="match status" value="1"/>
</dbReference>
<evidence type="ECO:0000313" key="3">
    <source>
        <dbReference type="Proteomes" id="UP001596484"/>
    </source>
</evidence>
<dbReference type="Proteomes" id="UP001596484">
    <property type="component" value="Unassembled WGS sequence"/>
</dbReference>
<dbReference type="RefSeq" id="WP_378407670.1">
    <property type="nucleotide sequence ID" value="NZ_JBHTCS010000024.1"/>
</dbReference>
<reference evidence="3" key="1">
    <citation type="journal article" date="2019" name="Int. J. Syst. Evol. Microbiol.">
        <title>The Global Catalogue of Microorganisms (GCM) 10K type strain sequencing project: providing services to taxonomists for standard genome sequencing and annotation.</title>
        <authorList>
            <consortium name="The Broad Institute Genomics Platform"/>
            <consortium name="The Broad Institute Genome Sequencing Center for Infectious Disease"/>
            <person name="Wu L."/>
            <person name="Ma J."/>
        </authorList>
    </citation>
    <scope>NUCLEOTIDE SEQUENCE [LARGE SCALE GENOMIC DNA]</scope>
    <source>
        <strain evidence="3">ICMP 19430</strain>
    </source>
</reference>